<keyword evidence="3" id="KW-1185">Reference proteome</keyword>
<keyword evidence="1" id="KW-0812">Transmembrane</keyword>
<reference evidence="2 3" key="1">
    <citation type="submission" date="2019-03" db="EMBL/GenBank/DDBJ databases">
        <title>Genomics of glacier-inhabiting Cryobacterium strains.</title>
        <authorList>
            <person name="Liu Q."/>
            <person name="Xin Y.-H."/>
        </authorList>
    </citation>
    <scope>NUCLEOTIDE SEQUENCE [LARGE SCALE GENOMIC DNA]</scope>
    <source>
        <strain evidence="3">TMT1-22</strain>
    </source>
</reference>
<evidence type="ECO:0000313" key="2">
    <source>
        <dbReference type="EMBL" id="TFC41793.1"/>
    </source>
</evidence>
<keyword evidence="1" id="KW-0472">Membrane</keyword>
<protein>
    <submittedName>
        <fullName evidence="2">SHOCT domain-containing protein</fullName>
    </submittedName>
</protein>
<dbReference type="AlphaFoldDB" id="A0AAQ2C3G4"/>
<organism evidence="2 3">
    <name type="scientific">Cryobacterium shii</name>
    <dbReference type="NCBI Taxonomy" id="1259235"/>
    <lineage>
        <taxon>Bacteria</taxon>
        <taxon>Bacillati</taxon>
        <taxon>Actinomycetota</taxon>
        <taxon>Actinomycetes</taxon>
        <taxon>Micrococcales</taxon>
        <taxon>Microbacteriaceae</taxon>
        <taxon>Cryobacterium</taxon>
    </lineage>
</organism>
<name>A0AAQ2C3G4_9MICO</name>
<comment type="caution">
    <text evidence="2">The sequence shown here is derived from an EMBL/GenBank/DDBJ whole genome shotgun (WGS) entry which is preliminary data.</text>
</comment>
<accession>A0AAQ2C3G4</accession>
<gene>
    <name evidence="2" type="ORF">E3O49_15525</name>
</gene>
<keyword evidence="1" id="KW-1133">Transmembrane helix</keyword>
<proteinExistence type="predicted"/>
<evidence type="ECO:0000313" key="3">
    <source>
        <dbReference type="Proteomes" id="UP000297403"/>
    </source>
</evidence>
<dbReference type="Proteomes" id="UP000297403">
    <property type="component" value="Unassembled WGS sequence"/>
</dbReference>
<sequence>MMWGYGGNMGWSWLFGLLLVIGIVLLIVVAVRVFSRGGNRGGDPGATGPDPRRSRARQILDERYAKGELTAEQYREQAQVLGENR</sequence>
<dbReference type="RefSeq" id="WP_134365879.1">
    <property type="nucleotide sequence ID" value="NZ_SOFY01000084.1"/>
</dbReference>
<dbReference type="EMBL" id="SOFY01000084">
    <property type="protein sequence ID" value="TFC41793.1"/>
    <property type="molecule type" value="Genomic_DNA"/>
</dbReference>
<feature type="transmembrane region" description="Helical" evidence="1">
    <location>
        <begin position="12"/>
        <end position="34"/>
    </location>
</feature>
<evidence type="ECO:0000256" key="1">
    <source>
        <dbReference type="SAM" id="Phobius"/>
    </source>
</evidence>